<proteinExistence type="inferred from homology"/>
<dbReference type="GO" id="GO:0016646">
    <property type="term" value="F:oxidoreductase activity, acting on the CH-NH group of donors, NAD or NADP as acceptor"/>
    <property type="evidence" value="ECO:0007669"/>
    <property type="project" value="UniProtKB-ARBA"/>
</dbReference>
<evidence type="ECO:0000256" key="1">
    <source>
        <dbReference type="ARBA" id="ARBA00038054"/>
    </source>
</evidence>
<evidence type="ECO:0000259" key="2">
    <source>
        <dbReference type="Pfam" id="PF01613"/>
    </source>
</evidence>
<accession>A0A1F7WKU1</accession>
<evidence type="ECO:0000313" key="4">
    <source>
        <dbReference type="Proteomes" id="UP000178735"/>
    </source>
</evidence>
<dbReference type="InterPro" id="IPR002563">
    <property type="entry name" value="Flavin_Rdtase-like_dom"/>
</dbReference>
<name>A0A1F7WKU1_9BACT</name>
<feature type="domain" description="Flavin reductase like" evidence="2">
    <location>
        <begin position="22"/>
        <end position="163"/>
    </location>
</feature>
<protein>
    <recommendedName>
        <fullName evidence="2">Flavin reductase like domain-containing protein</fullName>
    </recommendedName>
</protein>
<evidence type="ECO:0000313" key="3">
    <source>
        <dbReference type="EMBL" id="OGM02635.1"/>
    </source>
</evidence>
<dbReference type="Gene3D" id="2.30.110.10">
    <property type="entry name" value="Electron Transport, Fmn-binding Protein, Chain A"/>
    <property type="match status" value="1"/>
</dbReference>
<comment type="similarity">
    <text evidence="1">Belongs to the flavoredoxin family.</text>
</comment>
<gene>
    <name evidence="3" type="ORF">A2008_06775</name>
</gene>
<dbReference type="Pfam" id="PF01613">
    <property type="entry name" value="Flavin_Reduct"/>
    <property type="match status" value="1"/>
</dbReference>
<dbReference type="InterPro" id="IPR052174">
    <property type="entry name" value="Flavoredoxin"/>
</dbReference>
<dbReference type="PANTHER" id="PTHR43567">
    <property type="entry name" value="FLAVOREDOXIN-RELATED-RELATED"/>
    <property type="match status" value="1"/>
</dbReference>
<dbReference type="InterPro" id="IPR012349">
    <property type="entry name" value="Split_barrel_FMN-bd"/>
</dbReference>
<dbReference type="GO" id="GO:0010181">
    <property type="term" value="F:FMN binding"/>
    <property type="evidence" value="ECO:0007669"/>
    <property type="project" value="InterPro"/>
</dbReference>
<dbReference type="EMBL" id="MGFH01000205">
    <property type="protein sequence ID" value="OGM02635.1"/>
    <property type="molecule type" value="Genomic_DNA"/>
</dbReference>
<dbReference type="Proteomes" id="UP000178735">
    <property type="component" value="Unassembled WGS sequence"/>
</dbReference>
<dbReference type="PANTHER" id="PTHR43567:SF5">
    <property type="entry name" value="HYPOTHETICAL CYTOSOLIC PROTEIN"/>
    <property type="match status" value="1"/>
</dbReference>
<dbReference type="STRING" id="1817813.A2008_06775"/>
<dbReference type="AlphaFoldDB" id="A0A1F7WKU1"/>
<sequence>MLKEIGIFDEYNLLIDALRGRGAFLITGLETPNPMTIGWATLGVIWGKPIMTVLVRPSRHSFFLINSHDEFVVSVPPPEMGKQLALCGTRSGRDCDKFAECSFTREDGVRVKVPHIAECLMHYECRIVHKNNVDSTRLDASLSQQYYPGGDFHTIYYGEIMGVFKKE</sequence>
<comment type="caution">
    <text evidence="3">The sequence shown here is derived from an EMBL/GenBank/DDBJ whole genome shotgun (WGS) entry which is preliminary data.</text>
</comment>
<dbReference type="SUPFAM" id="SSF50475">
    <property type="entry name" value="FMN-binding split barrel"/>
    <property type="match status" value="1"/>
</dbReference>
<organism evidence="3 4">
    <name type="scientific">Candidatus Wallbacteria bacterium GWC2_49_35</name>
    <dbReference type="NCBI Taxonomy" id="1817813"/>
    <lineage>
        <taxon>Bacteria</taxon>
        <taxon>Candidatus Walliibacteriota</taxon>
    </lineage>
</organism>
<reference evidence="3 4" key="1">
    <citation type="journal article" date="2016" name="Nat. Commun.">
        <title>Thousands of microbial genomes shed light on interconnected biogeochemical processes in an aquifer system.</title>
        <authorList>
            <person name="Anantharaman K."/>
            <person name="Brown C.T."/>
            <person name="Hug L.A."/>
            <person name="Sharon I."/>
            <person name="Castelle C.J."/>
            <person name="Probst A.J."/>
            <person name="Thomas B.C."/>
            <person name="Singh A."/>
            <person name="Wilkins M.J."/>
            <person name="Karaoz U."/>
            <person name="Brodie E.L."/>
            <person name="Williams K.H."/>
            <person name="Hubbard S.S."/>
            <person name="Banfield J.F."/>
        </authorList>
    </citation>
    <scope>NUCLEOTIDE SEQUENCE [LARGE SCALE GENOMIC DNA]</scope>
</reference>